<dbReference type="Proteomes" id="UP001148838">
    <property type="component" value="Unassembled WGS sequence"/>
</dbReference>
<sequence>MQIKCSVSMLIVEVNVNKYVEIRLLPVVLHGCETWTLTLREEQRLRAFENKILRKIFGAKRDEVRGEWKKELRKRLVMCFVWSVALNVAETWTLRPSEEKRMEAFEMWIWRRMERVKWTDRIRNVGLAVLERVDE</sequence>
<organism evidence="1 2">
    <name type="scientific">Periplaneta americana</name>
    <name type="common">American cockroach</name>
    <name type="synonym">Blatta americana</name>
    <dbReference type="NCBI Taxonomy" id="6978"/>
    <lineage>
        <taxon>Eukaryota</taxon>
        <taxon>Metazoa</taxon>
        <taxon>Ecdysozoa</taxon>
        <taxon>Arthropoda</taxon>
        <taxon>Hexapoda</taxon>
        <taxon>Insecta</taxon>
        <taxon>Pterygota</taxon>
        <taxon>Neoptera</taxon>
        <taxon>Polyneoptera</taxon>
        <taxon>Dictyoptera</taxon>
        <taxon>Blattodea</taxon>
        <taxon>Blattoidea</taxon>
        <taxon>Blattidae</taxon>
        <taxon>Blattinae</taxon>
        <taxon>Periplaneta</taxon>
    </lineage>
</organism>
<evidence type="ECO:0000313" key="2">
    <source>
        <dbReference type="Proteomes" id="UP001148838"/>
    </source>
</evidence>
<reference evidence="1 2" key="1">
    <citation type="journal article" date="2022" name="Allergy">
        <title>Genome assembly and annotation of Periplaneta americana reveal a comprehensive cockroach allergen profile.</title>
        <authorList>
            <person name="Wang L."/>
            <person name="Xiong Q."/>
            <person name="Saelim N."/>
            <person name="Wang L."/>
            <person name="Nong W."/>
            <person name="Wan A.T."/>
            <person name="Shi M."/>
            <person name="Liu X."/>
            <person name="Cao Q."/>
            <person name="Hui J.H.L."/>
            <person name="Sookrung N."/>
            <person name="Leung T.F."/>
            <person name="Tungtrongchitr A."/>
            <person name="Tsui S.K.W."/>
        </authorList>
    </citation>
    <scope>NUCLEOTIDE SEQUENCE [LARGE SCALE GENOMIC DNA]</scope>
    <source>
        <strain evidence="1">PWHHKU_190912</strain>
    </source>
</reference>
<proteinExistence type="predicted"/>
<gene>
    <name evidence="1" type="ORF">ANN_16320</name>
</gene>
<keyword evidence="2" id="KW-1185">Reference proteome</keyword>
<accession>A0ABQ8SJW9</accession>
<comment type="caution">
    <text evidence="1">The sequence shown here is derived from an EMBL/GenBank/DDBJ whole genome shotgun (WGS) entry which is preliminary data.</text>
</comment>
<name>A0ABQ8SJW9_PERAM</name>
<evidence type="ECO:0000313" key="1">
    <source>
        <dbReference type="EMBL" id="KAJ4434001.1"/>
    </source>
</evidence>
<dbReference type="EMBL" id="JAJSOF020000027">
    <property type="protein sequence ID" value="KAJ4434001.1"/>
    <property type="molecule type" value="Genomic_DNA"/>
</dbReference>
<protein>
    <submittedName>
        <fullName evidence="1">Uncharacterized protein</fullName>
    </submittedName>
</protein>